<dbReference type="EMBL" id="JAUNZN010000079">
    <property type="protein sequence ID" value="KAK4805513.1"/>
    <property type="molecule type" value="Genomic_DNA"/>
</dbReference>
<evidence type="ECO:0000256" key="6">
    <source>
        <dbReference type="ARBA" id="ARBA00022989"/>
    </source>
</evidence>
<protein>
    <recommendedName>
        <fullName evidence="14">Ig-like domain-containing protein</fullName>
    </recommendedName>
</protein>
<dbReference type="SUPFAM" id="SSF48726">
    <property type="entry name" value="Immunoglobulin"/>
    <property type="match status" value="1"/>
</dbReference>
<dbReference type="CDD" id="cd05767">
    <property type="entry name" value="IgC1_MHC_II_alpha"/>
    <property type="match status" value="1"/>
</dbReference>
<dbReference type="SUPFAM" id="SSF54452">
    <property type="entry name" value="MHC antigen-recognition domain"/>
    <property type="match status" value="1"/>
</dbReference>
<dbReference type="GO" id="GO:0002504">
    <property type="term" value="P:antigen processing and presentation of peptide or polysaccharide antigen via MHC class II"/>
    <property type="evidence" value="ECO:0007669"/>
    <property type="project" value="UniProtKB-KW"/>
</dbReference>
<feature type="compositionally biased region" description="Polar residues" evidence="12">
    <location>
        <begin position="167"/>
        <end position="177"/>
    </location>
</feature>
<evidence type="ECO:0000256" key="9">
    <source>
        <dbReference type="ARBA" id="ARBA00023157"/>
    </source>
</evidence>
<dbReference type="InterPro" id="IPR007110">
    <property type="entry name" value="Ig-like_dom"/>
</dbReference>
<evidence type="ECO:0000256" key="11">
    <source>
        <dbReference type="ARBA" id="ARBA00023182"/>
    </source>
</evidence>
<name>A0AAN7M966_MYCAM</name>
<feature type="region of interest" description="Disordered" evidence="12">
    <location>
        <begin position="167"/>
        <end position="190"/>
    </location>
</feature>
<evidence type="ECO:0000256" key="8">
    <source>
        <dbReference type="ARBA" id="ARBA00023136"/>
    </source>
</evidence>
<dbReference type="Pfam" id="PF00993">
    <property type="entry name" value="MHC_II_alpha"/>
    <property type="match status" value="1"/>
</dbReference>
<evidence type="ECO:0000256" key="12">
    <source>
        <dbReference type="SAM" id="MobiDB-lite"/>
    </source>
</evidence>
<dbReference type="InterPro" id="IPR003006">
    <property type="entry name" value="Ig/MHC_CS"/>
</dbReference>
<reference evidence="15 16" key="1">
    <citation type="journal article" date="2023" name="J. Hered.">
        <title>Chromosome-level genome of the wood stork (Mycteria americana) provides insight into avian chromosome evolution.</title>
        <authorList>
            <person name="Flamio R. Jr."/>
            <person name="Ramstad K.M."/>
        </authorList>
    </citation>
    <scope>NUCLEOTIDE SEQUENCE [LARGE SCALE GENOMIC DNA]</scope>
    <source>
        <strain evidence="15">JAX WOST 10</strain>
    </source>
</reference>
<evidence type="ECO:0000256" key="1">
    <source>
        <dbReference type="ARBA" id="ARBA00004479"/>
    </source>
</evidence>
<comment type="similarity">
    <text evidence="2">Belongs to the MHC class II family.</text>
</comment>
<dbReference type="InterPro" id="IPR011162">
    <property type="entry name" value="MHC_I/II-like_Ag-recog"/>
</dbReference>
<dbReference type="GO" id="GO:0002250">
    <property type="term" value="P:adaptive immune response"/>
    <property type="evidence" value="ECO:0007669"/>
    <property type="project" value="UniProtKB-KW"/>
</dbReference>
<dbReference type="InterPro" id="IPR050160">
    <property type="entry name" value="MHC/Immunoglobulin"/>
</dbReference>
<dbReference type="PANTHER" id="PTHR19944:SF86">
    <property type="entry name" value="HLA CLASS II HISTOCOMPATIBILITY ANTIGEN, DR ALPHA CHAIN"/>
    <property type="match status" value="1"/>
</dbReference>
<proteinExistence type="inferred from homology"/>
<gene>
    <name evidence="15" type="ORF">QYF61_004452</name>
</gene>
<dbReference type="InterPro" id="IPR001003">
    <property type="entry name" value="MHC_II_a_N"/>
</dbReference>
<keyword evidence="16" id="KW-1185">Reference proteome</keyword>
<dbReference type="AlphaFoldDB" id="A0AAN7M966"/>
<evidence type="ECO:0000256" key="7">
    <source>
        <dbReference type="ARBA" id="ARBA00023130"/>
    </source>
</evidence>
<dbReference type="InterPro" id="IPR003597">
    <property type="entry name" value="Ig_C1-set"/>
</dbReference>
<dbReference type="SMART" id="SM00407">
    <property type="entry name" value="IGc1"/>
    <property type="match status" value="1"/>
</dbReference>
<keyword evidence="9" id="KW-1015">Disulfide bond</keyword>
<comment type="caution">
    <text evidence="15">The sequence shown here is derived from an EMBL/GenBank/DDBJ whole genome shotgun (WGS) entry which is preliminary data.</text>
</comment>
<evidence type="ECO:0000313" key="16">
    <source>
        <dbReference type="Proteomes" id="UP001333110"/>
    </source>
</evidence>
<dbReference type="InterPro" id="IPR014745">
    <property type="entry name" value="MHC_II_a/b_N"/>
</dbReference>
<dbReference type="Pfam" id="PF07654">
    <property type="entry name" value="C1-set"/>
    <property type="match status" value="1"/>
</dbReference>
<evidence type="ECO:0000256" key="5">
    <source>
        <dbReference type="ARBA" id="ARBA00022859"/>
    </source>
</evidence>
<evidence type="ECO:0000256" key="2">
    <source>
        <dbReference type="ARBA" id="ARBA00007394"/>
    </source>
</evidence>
<dbReference type="PROSITE" id="PS00290">
    <property type="entry name" value="IG_MHC"/>
    <property type="match status" value="1"/>
</dbReference>
<feature type="transmembrane region" description="Helical" evidence="13">
    <location>
        <begin position="370"/>
        <end position="390"/>
    </location>
</feature>
<dbReference type="InterPro" id="IPR013783">
    <property type="entry name" value="Ig-like_fold"/>
</dbReference>
<keyword evidence="3 13" id="KW-0812">Transmembrane</keyword>
<evidence type="ECO:0000256" key="10">
    <source>
        <dbReference type="ARBA" id="ARBA00023180"/>
    </source>
</evidence>
<keyword evidence="10" id="KW-0325">Glycoprotein</keyword>
<keyword evidence="6 13" id="KW-1133">Transmembrane helix</keyword>
<sequence length="402" mass="43368">MRKGNLLMARRCWSWGLGAEQIPDHSLSWGGGGSGGPLREGRSSGWAALPIRASLCSRSVPREPVGRWGKPCGRGKGTDPNACPLPVGNVLIQTDFQQRDERLQQEGGQFMFDFDGDEIFHVDLQKQETTWRLPEFGTFASFEAQGALQNAAVGKQNLEIMMERSNRSQGTIGNNPATARPVPSPVGTLPRPSLPQPAAQLAVGCTVPCSPGACGDLGTAPSWGTASLCGAQRGQVYGAGSLSPAQGTPPEVTVFSEDPVELGDPNVLICYVDKFWPSVISITWLRNGQEVKDSVLETDRTFRNFSHLPFIPTRGDYYDCRVQHWGLATALLKHWARGAQHPVLTHPPPSAEPQVPLPTSESTETLVCTLGLAVGIVGIIVGTILIIKAMKMNSARNQRDPF</sequence>
<evidence type="ECO:0000256" key="3">
    <source>
        <dbReference type="ARBA" id="ARBA00022692"/>
    </source>
</evidence>
<dbReference type="GO" id="GO:0042613">
    <property type="term" value="C:MHC class II protein complex"/>
    <property type="evidence" value="ECO:0007669"/>
    <property type="project" value="UniProtKB-KW"/>
</dbReference>
<keyword evidence="7" id="KW-1064">Adaptive immunity</keyword>
<dbReference type="PANTHER" id="PTHR19944">
    <property type="entry name" value="MHC CLASS II-RELATED"/>
    <property type="match status" value="1"/>
</dbReference>
<dbReference type="PROSITE" id="PS50835">
    <property type="entry name" value="IG_LIKE"/>
    <property type="match status" value="1"/>
</dbReference>
<keyword evidence="11" id="KW-0491">MHC II</keyword>
<feature type="domain" description="Ig-like" evidence="14">
    <location>
        <begin position="250"/>
        <end position="324"/>
    </location>
</feature>
<dbReference type="InterPro" id="IPR036179">
    <property type="entry name" value="Ig-like_dom_sf"/>
</dbReference>
<dbReference type="Gene3D" id="2.60.40.10">
    <property type="entry name" value="Immunoglobulins"/>
    <property type="match status" value="1"/>
</dbReference>
<dbReference type="SMART" id="SM00920">
    <property type="entry name" value="MHC_II_alpha"/>
    <property type="match status" value="1"/>
</dbReference>
<evidence type="ECO:0000259" key="14">
    <source>
        <dbReference type="PROSITE" id="PS50835"/>
    </source>
</evidence>
<comment type="subcellular location">
    <subcellularLocation>
        <location evidence="1">Membrane</location>
        <topology evidence="1">Single-pass type I membrane protein</topology>
    </subcellularLocation>
</comment>
<evidence type="ECO:0000313" key="15">
    <source>
        <dbReference type="EMBL" id="KAK4805513.1"/>
    </source>
</evidence>
<keyword evidence="8 13" id="KW-0472">Membrane</keyword>
<evidence type="ECO:0000256" key="13">
    <source>
        <dbReference type="SAM" id="Phobius"/>
    </source>
</evidence>
<organism evidence="15 16">
    <name type="scientific">Mycteria americana</name>
    <name type="common">Wood stork</name>
    <dbReference type="NCBI Taxonomy" id="33587"/>
    <lineage>
        <taxon>Eukaryota</taxon>
        <taxon>Metazoa</taxon>
        <taxon>Chordata</taxon>
        <taxon>Craniata</taxon>
        <taxon>Vertebrata</taxon>
        <taxon>Euteleostomi</taxon>
        <taxon>Archelosauria</taxon>
        <taxon>Archosauria</taxon>
        <taxon>Dinosauria</taxon>
        <taxon>Saurischia</taxon>
        <taxon>Theropoda</taxon>
        <taxon>Coelurosauria</taxon>
        <taxon>Aves</taxon>
        <taxon>Neognathae</taxon>
        <taxon>Neoaves</taxon>
        <taxon>Aequornithes</taxon>
        <taxon>Ciconiiformes</taxon>
        <taxon>Ciconiidae</taxon>
        <taxon>Mycteria</taxon>
    </lineage>
</organism>
<keyword evidence="5" id="KW-0391">Immunity</keyword>
<accession>A0AAN7M966</accession>
<keyword evidence="4" id="KW-0732">Signal</keyword>
<dbReference type="Gene3D" id="3.10.320.10">
    <property type="entry name" value="Class II Histocompatibility Antigen, M Beta Chain, Chain B, domain 1"/>
    <property type="match status" value="1"/>
</dbReference>
<dbReference type="Proteomes" id="UP001333110">
    <property type="component" value="Unassembled WGS sequence"/>
</dbReference>
<evidence type="ECO:0000256" key="4">
    <source>
        <dbReference type="ARBA" id="ARBA00022729"/>
    </source>
</evidence>